<feature type="signal peptide" evidence="1">
    <location>
        <begin position="1"/>
        <end position="18"/>
    </location>
</feature>
<feature type="chain" id="PRO_5020247022" description="Carboxypeptidase regulatory-like domain-containing protein" evidence="1">
    <location>
        <begin position="19"/>
        <end position="137"/>
    </location>
</feature>
<keyword evidence="1" id="KW-0732">Signal</keyword>
<organism evidence="2 3">
    <name type="scientific">Plasticicumulans lactativorans</name>
    <dbReference type="NCBI Taxonomy" id="1133106"/>
    <lineage>
        <taxon>Bacteria</taxon>
        <taxon>Pseudomonadati</taxon>
        <taxon>Pseudomonadota</taxon>
        <taxon>Gammaproteobacteria</taxon>
        <taxon>Candidatus Competibacteraceae</taxon>
        <taxon>Plasticicumulans</taxon>
    </lineage>
</organism>
<reference evidence="2 3" key="1">
    <citation type="submission" date="2019-03" db="EMBL/GenBank/DDBJ databases">
        <title>Genomic Encyclopedia of Type Strains, Phase IV (KMG-IV): sequencing the most valuable type-strain genomes for metagenomic binning, comparative biology and taxonomic classification.</title>
        <authorList>
            <person name="Goeker M."/>
        </authorList>
    </citation>
    <scope>NUCLEOTIDE SEQUENCE [LARGE SCALE GENOMIC DNA]</scope>
    <source>
        <strain evidence="2 3">DSM 25287</strain>
    </source>
</reference>
<evidence type="ECO:0008006" key="4">
    <source>
        <dbReference type="Google" id="ProtNLM"/>
    </source>
</evidence>
<dbReference type="Proteomes" id="UP000295765">
    <property type="component" value="Unassembled WGS sequence"/>
</dbReference>
<protein>
    <recommendedName>
        <fullName evidence="4">Carboxypeptidase regulatory-like domain-containing protein</fullName>
    </recommendedName>
</protein>
<dbReference type="OrthoDB" id="5568005at2"/>
<accession>A0A4R2LBZ7</accession>
<evidence type="ECO:0000313" key="3">
    <source>
        <dbReference type="Proteomes" id="UP000295765"/>
    </source>
</evidence>
<name>A0A4R2LBZ7_9GAMM</name>
<keyword evidence="3" id="KW-1185">Reference proteome</keyword>
<gene>
    <name evidence="2" type="ORF">EV699_1142</name>
</gene>
<dbReference type="GO" id="GO:0030246">
    <property type="term" value="F:carbohydrate binding"/>
    <property type="evidence" value="ECO:0007669"/>
    <property type="project" value="InterPro"/>
</dbReference>
<dbReference type="InterPro" id="IPR013784">
    <property type="entry name" value="Carb-bd-like_fold"/>
</dbReference>
<proteinExistence type="predicted"/>
<evidence type="ECO:0000256" key="1">
    <source>
        <dbReference type="SAM" id="SignalP"/>
    </source>
</evidence>
<dbReference type="EMBL" id="SLWY01000014">
    <property type="protein sequence ID" value="TCO80358.1"/>
    <property type="molecule type" value="Genomic_DNA"/>
</dbReference>
<evidence type="ECO:0000313" key="2">
    <source>
        <dbReference type="EMBL" id="TCO80358.1"/>
    </source>
</evidence>
<sequence>MKRLLTALLLLATTTLQAQTSALEIQEFRGMRFVAGGVGDEERADLESLAGAFRLRVTFALAQGGFISDARVRVRDAAGLTVLETVVDGPILLLNPPPGAYTVWAEAYGQAQEQGVTAPESGQAKLNFLWRVASPAP</sequence>
<dbReference type="SUPFAM" id="SSF49452">
    <property type="entry name" value="Starch-binding domain-like"/>
    <property type="match status" value="1"/>
</dbReference>
<dbReference type="AlphaFoldDB" id="A0A4R2LBZ7"/>
<comment type="caution">
    <text evidence="2">The sequence shown here is derived from an EMBL/GenBank/DDBJ whole genome shotgun (WGS) entry which is preliminary data.</text>
</comment>
<dbReference type="RefSeq" id="WP_132543397.1">
    <property type="nucleotide sequence ID" value="NZ_SLWY01000014.1"/>
</dbReference>